<evidence type="ECO:0000313" key="4">
    <source>
        <dbReference type="EMBL" id="KAK6911775.1"/>
    </source>
</evidence>
<name>A0AAN8YT84_9MAGN</name>
<feature type="domain" description="DUF4216" evidence="3">
    <location>
        <begin position="32"/>
        <end position="101"/>
    </location>
</feature>
<reference evidence="4 5" key="1">
    <citation type="submission" date="2023-12" db="EMBL/GenBank/DDBJ databases">
        <title>A high-quality genome assembly for Dillenia turbinata (Dilleniales).</title>
        <authorList>
            <person name="Chanderbali A."/>
        </authorList>
    </citation>
    <scope>NUCLEOTIDE SEQUENCE [LARGE SCALE GENOMIC DNA]</scope>
    <source>
        <strain evidence="4">LSX21</strain>
        <tissue evidence="4">Leaf</tissue>
    </source>
</reference>
<dbReference type="InterPro" id="IPR004264">
    <property type="entry name" value="Transposase_23"/>
</dbReference>
<keyword evidence="5" id="KW-1185">Reference proteome</keyword>
<proteinExistence type="predicted"/>
<dbReference type="InterPro" id="IPR025312">
    <property type="entry name" value="DUF4216"/>
</dbReference>
<organism evidence="4 5">
    <name type="scientific">Dillenia turbinata</name>
    <dbReference type="NCBI Taxonomy" id="194707"/>
    <lineage>
        <taxon>Eukaryota</taxon>
        <taxon>Viridiplantae</taxon>
        <taxon>Streptophyta</taxon>
        <taxon>Embryophyta</taxon>
        <taxon>Tracheophyta</taxon>
        <taxon>Spermatophyta</taxon>
        <taxon>Magnoliopsida</taxon>
        <taxon>eudicotyledons</taxon>
        <taxon>Gunneridae</taxon>
        <taxon>Pentapetalae</taxon>
        <taxon>Dilleniales</taxon>
        <taxon>Dilleniaceae</taxon>
        <taxon>Dillenia</taxon>
    </lineage>
</organism>
<gene>
    <name evidence="4" type="ORF">RJ641_023868</name>
</gene>
<feature type="compositionally biased region" description="Basic and acidic residues" evidence="1">
    <location>
        <begin position="370"/>
        <end position="387"/>
    </location>
</feature>
<protein>
    <recommendedName>
        <fullName evidence="6">DUF4216 domain-containing protein</fullName>
    </recommendedName>
</protein>
<feature type="region of interest" description="Disordered" evidence="1">
    <location>
        <begin position="363"/>
        <end position="392"/>
    </location>
</feature>
<evidence type="ECO:0000256" key="1">
    <source>
        <dbReference type="SAM" id="MobiDB-lite"/>
    </source>
</evidence>
<feature type="domain" description="Transposase Tnp1/En/Spm-like" evidence="2">
    <location>
        <begin position="404"/>
        <end position="451"/>
    </location>
</feature>
<accession>A0AAN8YT84</accession>
<evidence type="ECO:0000313" key="5">
    <source>
        <dbReference type="Proteomes" id="UP001370490"/>
    </source>
</evidence>
<evidence type="ECO:0008006" key="6">
    <source>
        <dbReference type="Google" id="ProtNLM"/>
    </source>
</evidence>
<dbReference type="Proteomes" id="UP001370490">
    <property type="component" value="Unassembled WGS sequence"/>
</dbReference>
<evidence type="ECO:0000259" key="3">
    <source>
        <dbReference type="Pfam" id="PF13952"/>
    </source>
</evidence>
<dbReference type="Pfam" id="PF13952">
    <property type="entry name" value="DUF4216"/>
    <property type="match status" value="1"/>
</dbReference>
<dbReference type="AlphaFoldDB" id="A0AAN8YT84"/>
<dbReference type="PANTHER" id="PTHR48258">
    <property type="entry name" value="DUF4218 DOMAIN-CONTAINING PROTEIN-RELATED"/>
    <property type="match status" value="1"/>
</dbReference>
<comment type="caution">
    <text evidence="4">The sequence shown here is derived from an EMBL/GenBank/DDBJ whole genome shotgun (WGS) entry which is preliminary data.</text>
</comment>
<dbReference type="Pfam" id="PF03017">
    <property type="entry name" value="Transposase_23"/>
    <property type="match status" value="1"/>
</dbReference>
<evidence type="ECO:0000259" key="2">
    <source>
        <dbReference type="Pfam" id="PF03017"/>
    </source>
</evidence>
<dbReference type="EMBL" id="JBAMMX010000028">
    <property type="protein sequence ID" value="KAK6911775.1"/>
    <property type="molecule type" value="Genomic_DNA"/>
</dbReference>
<sequence length="452" mass="51450">MVNATTSSFASTKDKNPISSDLCYYGILKDVLELHYIGGQTVVLFDCNWVLKGSRLKQDADGFTLVNFENVKHHNEPFVLASQVKQVFYVEDPLEKGWQVIIPTAARKDLKMDLIDVENYLQTQPSCSQSNLYEEISWMARTRGGRSNASQSRTLLTDENIEDGMDIELEPNTGLLARMGKYALIDIDDWRNMPKSCRKEMIDVMKENFDIPLGLEENTLKSLGKKWRDWKSELRTKHFDPKETTTRQILNRLARVLPNQWRKFLVKCRDEKHKEKELGHPLSQADLFSLVYFDSNGNPSSDAVAEKCQQMKDISAQLPLGVTKADPMDDIPSRSACYRMVKEHSVSIAKMAEKLQQLEAMQRVGGHRYTSSDENRSDNRSTSHSSDHMLNYNSIQSLQVRDKVSLRSIGDSNKTVAIGVVESLDRQVMVCGQSLGSHWCTVHVNMAIDFDE</sequence>